<evidence type="ECO:0000259" key="2">
    <source>
        <dbReference type="Pfam" id="PF12697"/>
    </source>
</evidence>
<dbReference type="Pfam" id="PF12697">
    <property type="entry name" value="Abhydrolase_6"/>
    <property type="match status" value="1"/>
</dbReference>
<comment type="caution">
    <text evidence="3">The sequence shown here is derived from an EMBL/GenBank/DDBJ whole genome shotgun (WGS) entry which is preliminary data.</text>
</comment>
<dbReference type="RefSeq" id="WP_152007646.1">
    <property type="nucleotide sequence ID" value="NZ_JAAAML010000001.1"/>
</dbReference>
<keyword evidence="4" id="KW-1185">Reference proteome</keyword>
<dbReference type="InterPro" id="IPR029058">
    <property type="entry name" value="AB_hydrolase_fold"/>
</dbReference>
<proteinExistence type="predicted"/>
<evidence type="ECO:0000256" key="1">
    <source>
        <dbReference type="ARBA" id="ARBA00022801"/>
    </source>
</evidence>
<sequence length="278" mass="30081">MTDYPITDYDDAYANGAHIPGAADFPPRWTAMAESFRDELKNAGRARLDLAYGPASRNRFDLFLPEGTPKGLAVFVHGGYWKAFDKSVWSHLASGPLAHGYAVAMPSYTLCPDNSISGIAREIAAAIGAAAQEVTGPIRLTGHSAGGQLVTRMISGTPLLPAEVLSRIVGVTSISGVHDLRPLMRTEMNDILNTDAAEAQTESPVLLAPLAPIPVMAWVGADERPEFVRQNRALYEMWRGFETPMQICEEAGKHHFDVIDGLSDPEHPLCRAFLGLEG</sequence>
<reference evidence="3 4" key="1">
    <citation type="submission" date="2020-01" db="EMBL/GenBank/DDBJ databases">
        <title>Genomes of bacteria type strains.</title>
        <authorList>
            <person name="Chen J."/>
            <person name="Zhu S."/>
            <person name="Yang J."/>
        </authorList>
    </citation>
    <scope>NUCLEOTIDE SEQUENCE [LARGE SCALE GENOMIC DNA]</scope>
    <source>
        <strain evidence="3 4">DSM 16655</strain>
    </source>
</reference>
<protein>
    <submittedName>
        <fullName evidence="3">Alpha/beta fold hydrolase</fullName>
    </submittedName>
</protein>
<dbReference type="InterPro" id="IPR050300">
    <property type="entry name" value="GDXG_lipolytic_enzyme"/>
</dbReference>
<dbReference type="SUPFAM" id="SSF53474">
    <property type="entry name" value="alpha/beta-Hydrolases"/>
    <property type="match status" value="1"/>
</dbReference>
<dbReference type="InterPro" id="IPR000073">
    <property type="entry name" value="AB_hydrolase_1"/>
</dbReference>
<organism evidence="3 4">
    <name type="scientific">Hoeflea alexandrii</name>
    <dbReference type="NCBI Taxonomy" id="288436"/>
    <lineage>
        <taxon>Bacteria</taxon>
        <taxon>Pseudomonadati</taxon>
        <taxon>Pseudomonadota</taxon>
        <taxon>Alphaproteobacteria</taxon>
        <taxon>Hyphomicrobiales</taxon>
        <taxon>Rhizobiaceae</taxon>
        <taxon>Hoeflea</taxon>
    </lineage>
</organism>
<dbReference type="PANTHER" id="PTHR48081:SF33">
    <property type="entry name" value="KYNURENINE FORMAMIDASE"/>
    <property type="match status" value="1"/>
</dbReference>
<evidence type="ECO:0000313" key="3">
    <source>
        <dbReference type="EMBL" id="MCO6406990.1"/>
    </source>
</evidence>
<accession>A0ABT1CLD6</accession>
<evidence type="ECO:0000313" key="4">
    <source>
        <dbReference type="Proteomes" id="UP001320715"/>
    </source>
</evidence>
<dbReference type="Gene3D" id="3.40.50.1820">
    <property type="entry name" value="alpha/beta hydrolase"/>
    <property type="match status" value="1"/>
</dbReference>
<feature type="domain" description="AB hydrolase-1" evidence="2">
    <location>
        <begin position="74"/>
        <end position="245"/>
    </location>
</feature>
<dbReference type="EMBL" id="JAAAML010000001">
    <property type="protein sequence ID" value="MCO6406990.1"/>
    <property type="molecule type" value="Genomic_DNA"/>
</dbReference>
<dbReference type="PANTHER" id="PTHR48081">
    <property type="entry name" value="AB HYDROLASE SUPERFAMILY PROTEIN C4A8.06C"/>
    <property type="match status" value="1"/>
</dbReference>
<name>A0ABT1CLD6_9HYPH</name>
<keyword evidence="1 3" id="KW-0378">Hydrolase</keyword>
<gene>
    <name evidence="3" type="ORF">GTW23_02290</name>
</gene>
<dbReference type="Proteomes" id="UP001320715">
    <property type="component" value="Unassembled WGS sequence"/>
</dbReference>
<dbReference type="GO" id="GO:0016787">
    <property type="term" value="F:hydrolase activity"/>
    <property type="evidence" value="ECO:0007669"/>
    <property type="project" value="UniProtKB-KW"/>
</dbReference>